<dbReference type="RefSeq" id="WP_377347064.1">
    <property type="nucleotide sequence ID" value="NZ_JBHLTP010000007.1"/>
</dbReference>
<gene>
    <name evidence="2" type="ORF">ACFFGV_09475</name>
</gene>
<dbReference type="Proteomes" id="UP001589836">
    <property type="component" value="Unassembled WGS sequence"/>
</dbReference>
<evidence type="ECO:0000313" key="3">
    <source>
        <dbReference type="Proteomes" id="UP001589836"/>
    </source>
</evidence>
<accession>A0ABV6LN14</accession>
<comment type="caution">
    <text evidence="2">The sequence shown here is derived from an EMBL/GenBank/DDBJ whole genome shotgun (WGS) entry which is preliminary data.</text>
</comment>
<reference evidence="2 3" key="1">
    <citation type="submission" date="2024-09" db="EMBL/GenBank/DDBJ databases">
        <authorList>
            <person name="Sun Q."/>
            <person name="Mori K."/>
        </authorList>
    </citation>
    <scope>NUCLEOTIDE SEQUENCE [LARGE SCALE GENOMIC DNA]</scope>
    <source>
        <strain evidence="2 3">NCAIM B.02529</strain>
    </source>
</reference>
<dbReference type="Pfam" id="PF10026">
    <property type="entry name" value="DUF2268"/>
    <property type="match status" value="1"/>
</dbReference>
<feature type="domain" description="DUF2268" evidence="1">
    <location>
        <begin position="111"/>
        <end position="303"/>
    </location>
</feature>
<keyword evidence="3" id="KW-1185">Reference proteome</keyword>
<dbReference type="EMBL" id="JBHLTP010000007">
    <property type="protein sequence ID" value="MFC0523795.1"/>
    <property type="molecule type" value="Genomic_DNA"/>
</dbReference>
<sequence>MLVTIAAGQCTLTIDDGYIWSISRCGAVMIMSVINTRRWLEEFVAKCEKGSSFQAESYQRQTLIKRLINYFPDLDASTLQGQLQEYGLFQPREWKKMKKIGKALEKERTLELAQKEFRRLQNEWQGPDVPIFIFPITRAEADEERVSTNKSGVAYDHIIFLFVSPGLPRESLYALLAHEYNHVCRLQHLGISPRDLTLKELVVLEGMGEYAVKEQYGDKWLAPWSSMYTVKEAKQSWKRLFVDDLQLDDRKKHNLYMLGKTWSRYPKWIGYNVGFHIVQSYAKANGTIKGKELYKKSADEVIKGSGFSK</sequence>
<protein>
    <submittedName>
        <fullName evidence="2">DUF2268 domain-containing protein</fullName>
    </submittedName>
</protein>
<evidence type="ECO:0000313" key="2">
    <source>
        <dbReference type="EMBL" id="MFC0523795.1"/>
    </source>
</evidence>
<name>A0ABV6LN14_9BACI</name>
<evidence type="ECO:0000259" key="1">
    <source>
        <dbReference type="Pfam" id="PF10026"/>
    </source>
</evidence>
<organism evidence="2 3">
    <name type="scientific">Pontibacillus salicampi</name>
    <dbReference type="NCBI Taxonomy" id="1449801"/>
    <lineage>
        <taxon>Bacteria</taxon>
        <taxon>Bacillati</taxon>
        <taxon>Bacillota</taxon>
        <taxon>Bacilli</taxon>
        <taxon>Bacillales</taxon>
        <taxon>Bacillaceae</taxon>
        <taxon>Pontibacillus</taxon>
    </lineage>
</organism>
<dbReference type="InterPro" id="IPR018728">
    <property type="entry name" value="DUF2268"/>
</dbReference>
<proteinExistence type="predicted"/>